<keyword evidence="2" id="KW-0378">Hydrolase</keyword>
<reference evidence="2 3" key="1">
    <citation type="submission" date="2024-03" db="EMBL/GenBank/DDBJ databases">
        <authorList>
            <person name="Cao K."/>
        </authorList>
    </citation>
    <scope>NUCLEOTIDE SEQUENCE [LARGE SCALE GENOMIC DNA]</scope>
    <source>
        <strain evidence="2 3">MCCC 1K00696</strain>
    </source>
</reference>
<protein>
    <submittedName>
        <fullName evidence="2">Glycosyl hydrolase family 5</fullName>
    </submittedName>
</protein>
<accession>A0ABZ2TSD4</accession>
<evidence type="ECO:0000256" key="1">
    <source>
        <dbReference type="SAM" id="Phobius"/>
    </source>
</evidence>
<dbReference type="Gene3D" id="3.20.20.80">
    <property type="entry name" value="Glycosidases"/>
    <property type="match status" value="1"/>
</dbReference>
<dbReference type="RefSeq" id="WP_340933860.1">
    <property type="nucleotide sequence ID" value="NZ_CP150496.1"/>
</dbReference>
<organism evidence="2 3">
    <name type="scientific">Polaribacter marinaquae</name>
    <dbReference type="NCBI Taxonomy" id="1642819"/>
    <lineage>
        <taxon>Bacteria</taxon>
        <taxon>Pseudomonadati</taxon>
        <taxon>Bacteroidota</taxon>
        <taxon>Flavobacteriia</taxon>
        <taxon>Flavobacteriales</taxon>
        <taxon>Flavobacteriaceae</taxon>
    </lineage>
</organism>
<evidence type="ECO:0000313" key="2">
    <source>
        <dbReference type="EMBL" id="WYW56036.1"/>
    </source>
</evidence>
<name>A0ABZ2TSD4_9FLAO</name>
<gene>
    <name evidence="2" type="ORF">WG950_01995</name>
</gene>
<dbReference type="EMBL" id="CP150496">
    <property type="protein sequence ID" value="WYW56036.1"/>
    <property type="molecule type" value="Genomic_DNA"/>
</dbReference>
<feature type="transmembrane region" description="Helical" evidence="1">
    <location>
        <begin position="12"/>
        <end position="35"/>
    </location>
</feature>
<dbReference type="SUPFAM" id="SSF51445">
    <property type="entry name" value="(Trans)glycosidases"/>
    <property type="match status" value="1"/>
</dbReference>
<evidence type="ECO:0000313" key="3">
    <source>
        <dbReference type="Proteomes" id="UP001491088"/>
    </source>
</evidence>
<sequence length="504" mass="58860">MVKTNRKIIRGVLMLTYVIIIGVLLFLVSSLYSFLNTGADRSKMLHTEVKKIDQYLPKVTWKDDGNEGRKISDQKVKSVENDYLDAWYVKHIAYKTNTRVGIEDYFTESARTNIYSILDYNKKNNITVESTTLKHNLDIEFFSEDGQLLVLTDTDALEYKKVFKDNELILETTEVNTYRYILLLEDGFWRIRHMVKENSKPYQPEITTATLAYNDIKGINYYPQATPWDMFGEDYDISIIDNDFKIIEDAGLNTIRIFVQYEDFGKANVDYNKILKLKEVLDVAKKNNLKAVVTLFDFYGNYDVLDWTLNHRHAEKIVSAIKDHEALLAWDIKNEPNLDFDSRGKENVVGWLNFMIDLIKDIDKVHPVTVGWSNTESATILKDKLDIISFHYYEDKEKFESDFLTLKLNILNKPIVLQEFGLSSYSGIWRPFASSEEKQANYYAEMQKVLTKNNISFMSWTLYDFDNVPKEVLGRLPWRTNPQKKFGFINSLGEKKLSFKHITN</sequence>
<dbReference type="GO" id="GO:0016787">
    <property type="term" value="F:hydrolase activity"/>
    <property type="evidence" value="ECO:0007669"/>
    <property type="project" value="UniProtKB-KW"/>
</dbReference>
<keyword evidence="3" id="KW-1185">Reference proteome</keyword>
<proteinExistence type="predicted"/>
<keyword evidence="1" id="KW-0472">Membrane</keyword>
<dbReference type="PANTHER" id="PTHR31451">
    <property type="match status" value="1"/>
</dbReference>
<dbReference type="InterPro" id="IPR017853">
    <property type="entry name" value="GH"/>
</dbReference>
<keyword evidence="1" id="KW-0812">Transmembrane</keyword>
<keyword evidence="1" id="KW-1133">Transmembrane helix</keyword>
<dbReference type="InterPro" id="IPR045053">
    <property type="entry name" value="MAN-like"/>
</dbReference>
<dbReference type="Proteomes" id="UP001491088">
    <property type="component" value="Chromosome"/>
</dbReference>